<dbReference type="EMBL" id="MQWD01000001">
    <property type="protein sequence ID" value="PAP76884.1"/>
    <property type="molecule type" value="Genomic_DNA"/>
</dbReference>
<accession>A0A271J1H3</accession>
<dbReference type="Proteomes" id="UP000216339">
    <property type="component" value="Unassembled WGS sequence"/>
</dbReference>
<feature type="domain" description="Histidine kinase/HSP90-like ATPase" evidence="2">
    <location>
        <begin position="6"/>
        <end position="126"/>
    </location>
</feature>
<dbReference type="AlphaFoldDB" id="A0A271J1H3"/>
<proteinExistence type="predicted"/>
<evidence type="ECO:0000256" key="1">
    <source>
        <dbReference type="ARBA" id="ARBA00022527"/>
    </source>
</evidence>
<protein>
    <recommendedName>
        <fullName evidence="2">Histidine kinase/HSP90-like ATPase domain-containing protein</fullName>
    </recommendedName>
</protein>
<dbReference type="GO" id="GO:0004674">
    <property type="term" value="F:protein serine/threonine kinase activity"/>
    <property type="evidence" value="ECO:0007669"/>
    <property type="project" value="UniProtKB-KW"/>
</dbReference>
<keyword evidence="1" id="KW-0808">Transferase</keyword>
<dbReference type="Gene3D" id="3.30.565.10">
    <property type="entry name" value="Histidine kinase-like ATPase, C-terminal domain"/>
    <property type="match status" value="1"/>
</dbReference>
<organism evidence="3 4">
    <name type="scientific">Rubrivirga marina</name>
    <dbReference type="NCBI Taxonomy" id="1196024"/>
    <lineage>
        <taxon>Bacteria</taxon>
        <taxon>Pseudomonadati</taxon>
        <taxon>Rhodothermota</taxon>
        <taxon>Rhodothermia</taxon>
        <taxon>Rhodothermales</taxon>
        <taxon>Rubricoccaceae</taxon>
        <taxon>Rubrivirga</taxon>
    </lineage>
</organism>
<dbReference type="CDD" id="cd16936">
    <property type="entry name" value="HATPase_RsbW-like"/>
    <property type="match status" value="1"/>
</dbReference>
<dbReference type="PANTHER" id="PTHR35526:SF3">
    <property type="entry name" value="ANTI-SIGMA-F FACTOR RSBW"/>
    <property type="match status" value="1"/>
</dbReference>
<evidence type="ECO:0000313" key="3">
    <source>
        <dbReference type="EMBL" id="PAP76884.1"/>
    </source>
</evidence>
<dbReference type="SUPFAM" id="SSF55874">
    <property type="entry name" value="ATPase domain of HSP90 chaperone/DNA topoisomerase II/histidine kinase"/>
    <property type="match status" value="1"/>
</dbReference>
<keyword evidence="4" id="KW-1185">Reference proteome</keyword>
<dbReference type="Pfam" id="PF13581">
    <property type="entry name" value="HATPase_c_2"/>
    <property type="match status" value="1"/>
</dbReference>
<keyword evidence="1" id="KW-0723">Serine/threonine-protein kinase</keyword>
<evidence type="ECO:0000259" key="2">
    <source>
        <dbReference type="Pfam" id="PF13581"/>
    </source>
</evidence>
<keyword evidence="1" id="KW-0418">Kinase</keyword>
<reference evidence="3 4" key="1">
    <citation type="submission" date="2016-11" db="EMBL/GenBank/DDBJ databases">
        <title>Study of marine rhodopsin-containing bacteria.</title>
        <authorList>
            <person name="Yoshizawa S."/>
            <person name="Kumagai Y."/>
            <person name="Kogure K."/>
        </authorList>
    </citation>
    <scope>NUCLEOTIDE SEQUENCE [LARGE SCALE GENOMIC DNA]</scope>
    <source>
        <strain evidence="3 4">SAORIC-28</strain>
    </source>
</reference>
<evidence type="ECO:0000313" key="4">
    <source>
        <dbReference type="Proteomes" id="UP000216339"/>
    </source>
</evidence>
<name>A0A271J1H3_9BACT</name>
<dbReference type="PANTHER" id="PTHR35526">
    <property type="entry name" value="ANTI-SIGMA-F FACTOR RSBW-RELATED"/>
    <property type="match status" value="1"/>
</dbReference>
<sequence length="130" mass="14473">MRVRGDTAELARVRRRVGVWAEAAGLGDARARRLQLAVDEAVANAIEHGMTDGGHVVVRGAPGRGRLTVVIRYRGIRFDPTSAPATPAQEVVQKHSEHGYGLHLIRRLVDDLAYRWDRGTNEVRMTVERE</sequence>
<comment type="caution">
    <text evidence="3">The sequence shown here is derived from an EMBL/GenBank/DDBJ whole genome shotgun (WGS) entry which is preliminary data.</text>
</comment>
<dbReference type="InterPro" id="IPR050267">
    <property type="entry name" value="Anti-sigma-factor_SerPK"/>
</dbReference>
<dbReference type="RefSeq" id="WP_179299572.1">
    <property type="nucleotide sequence ID" value="NZ_MQWD01000001.1"/>
</dbReference>
<gene>
    <name evidence="3" type="ORF">BSZ37_10790</name>
</gene>
<dbReference type="InterPro" id="IPR036890">
    <property type="entry name" value="HATPase_C_sf"/>
</dbReference>
<dbReference type="InterPro" id="IPR003594">
    <property type="entry name" value="HATPase_dom"/>
</dbReference>